<evidence type="ECO:0000313" key="2">
    <source>
        <dbReference type="EMBL" id="SBS35803.1"/>
    </source>
</evidence>
<gene>
    <name evidence="2" type="ORF">MSP8886_03488</name>
</gene>
<dbReference type="EMBL" id="FLOB01000010">
    <property type="protein sequence ID" value="SBS35803.1"/>
    <property type="molecule type" value="Genomic_DNA"/>
</dbReference>
<reference evidence="2 3" key="1">
    <citation type="submission" date="2016-06" db="EMBL/GenBank/DDBJ databases">
        <authorList>
            <person name="Kjaerup R.B."/>
            <person name="Dalgaard T.S."/>
            <person name="Juul-Madsen H.R."/>
        </authorList>
    </citation>
    <scope>NUCLEOTIDE SEQUENCE [LARGE SCALE GENOMIC DNA]</scope>
    <source>
        <strain evidence="2 3">CECT 8886</strain>
    </source>
</reference>
<dbReference type="Proteomes" id="UP000092544">
    <property type="component" value="Unassembled WGS sequence"/>
</dbReference>
<accession>A0A1A8TNS2</accession>
<dbReference type="AlphaFoldDB" id="A0A1A8TNS2"/>
<keyword evidence="1" id="KW-1133">Transmembrane helix</keyword>
<organism evidence="2 3">
    <name type="scientific">Marinomonas spartinae</name>
    <dbReference type="NCBI Taxonomy" id="1792290"/>
    <lineage>
        <taxon>Bacteria</taxon>
        <taxon>Pseudomonadati</taxon>
        <taxon>Pseudomonadota</taxon>
        <taxon>Gammaproteobacteria</taxon>
        <taxon>Oceanospirillales</taxon>
        <taxon>Oceanospirillaceae</taxon>
        <taxon>Marinomonas</taxon>
    </lineage>
</organism>
<evidence type="ECO:0000313" key="3">
    <source>
        <dbReference type="Proteomes" id="UP000092544"/>
    </source>
</evidence>
<proteinExistence type="predicted"/>
<feature type="transmembrane region" description="Helical" evidence="1">
    <location>
        <begin position="40"/>
        <end position="58"/>
    </location>
</feature>
<feature type="transmembrane region" description="Helical" evidence="1">
    <location>
        <begin position="12"/>
        <end position="28"/>
    </location>
</feature>
<dbReference type="STRING" id="1792290.MSP8886_03488"/>
<evidence type="ECO:0000256" key="1">
    <source>
        <dbReference type="SAM" id="Phobius"/>
    </source>
</evidence>
<dbReference type="RefSeq" id="WP_067018748.1">
    <property type="nucleotide sequence ID" value="NZ_FLOB01000010.1"/>
</dbReference>
<sequence>MKRRSGLIGKKGILFLLILGFSSLFFLLENGQIRQWELLLHDFLVCLVGTFIVSGFVYKQCIRGRKHREKKIDLINNKGVIEYVALGNSFSR</sequence>
<keyword evidence="1" id="KW-0812">Transmembrane</keyword>
<keyword evidence="1" id="KW-0472">Membrane</keyword>
<protein>
    <submittedName>
        <fullName evidence="2">Uncharacterized protein</fullName>
    </submittedName>
</protein>
<dbReference type="OrthoDB" id="5918117at2"/>
<keyword evidence="3" id="KW-1185">Reference proteome</keyword>
<name>A0A1A8TNS2_9GAMM</name>